<dbReference type="InterPro" id="IPR042174">
    <property type="entry name" value="RecF_2"/>
</dbReference>
<dbReference type="GO" id="GO:0005524">
    <property type="term" value="F:ATP binding"/>
    <property type="evidence" value="ECO:0007669"/>
    <property type="project" value="UniProtKB-UniRule"/>
</dbReference>
<dbReference type="HOGENOM" id="CLU_040267_0_0_6"/>
<evidence type="ECO:0000256" key="8">
    <source>
        <dbReference type="ARBA" id="ARBA00023125"/>
    </source>
</evidence>
<accession>F2G1Q6</accession>
<comment type="subcellular location">
    <subcellularLocation>
        <location evidence="1 9 10">Cytoplasm</location>
    </subcellularLocation>
</comment>
<dbReference type="PROSITE" id="PS00618">
    <property type="entry name" value="RECF_2"/>
    <property type="match status" value="1"/>
</dbReference>
<evidence type="ECO:0000256" key="10">
    <source>
        <dbReference type="RuleBase" id="RU000578"/>
    </source>
</evidence>
<evidence type="ECO:0000259" key="11">
    <source>
        <dbReference type="Pfam" id="PF02463"/>
    </source>
</evidence>
<gene>
    <name evidence="9" type="primary">recF</name>
    <name evidence="12" type="ordered locus">MADE_1000020</name>
</gene>
<dbReference type="GO" id="GO:0006260">
    <property type="term" value="P:DNA replication"/>
    <property type="evidence" value="ECO:0007669"/>
    <property type="project" value="UniProtKB-UniRule"/>
</dbReference>
<dbReference type="GO" id="GO:0005737">
    <property type="term" value="C:cytoplasm"/>
    <property type="evidence" value="ECO:0007669"/>
    <property type="project" value="UniProtKB-SubCell"/>
</dbReference>
<dbReference type="InterPro" id="IPR001238">
    <property type="entry name" value="DNA-binding_RecF"/>
</dbReference>
<dbReference type="EMBL" id="CP001103">
    <property type="protein sequence ID" value="AEA96153.2"/>
    <property type="molecule type" value="Genomic_DNA"/>
</dbReference>
<reference evidence="12 13" key="2">
    <citation type="journal article" date="2015" name="Antonie Van Leeuwenhoek">
        <title>Ecophysiological diversity of a novel member of the genus Alteromonas, and description of Alteromonas mediterranea sp. nov.</title>
        <authorList>
            <person name="Ivanova E.P."/>
            <person name="Lopez-Perez M."/>
            <person name="Zabalos M."/>
            <person name="Nguyen S.H."/>
            <person name="Webb H.K."/>
            <person name="Ryan J."/>
            <person name="Lagutin K."/>
            <person name="Vyssotski M."/>
            <person name="Crawford R.J."/>
            <person name="Rodriguez-Valera F."/>
        </authorList>
    </citation>
    <scope>NUCLEOTIDE SEQUENCE [LARGE SCALE GENOMIC DNA]</scope>
    <source>
        <strain evidence="13">DSM 17117 / CIP 110805 / LMG 28347 / Deep ecotype</strain>
    </source>
</reference>
<evidence type="ECO:0000256" key="1">
    <source>
        <dbReference type="ARBA" id="ARBA00004496"/>
    </source>
</evidence>
<evidence type="ECO:0000256" key="3">
    <source>
        <dbReference type="ARBA" id="ARBA00020170"/>
    </source>
</evidence>
<protein>
    <recommendedName>
        <fullName evidence="3 9">DNA replication and repair protein RecF</fullName>
    </recommendedName>
</protein>
<keyword evidence="9 10" id="KW-0227">DNA damage</keyword>
<dbReference type="InterPro" id="IPR003395">
    <property type="entry name" value="RecF/RecN/SMC_N"/>
</dbReference>
<dbReference type="GO" id="GO:0009432">
    <property type="term" value="P:SOS response"/>
    <property type="evidence" value="ECO:0007669"/>
    <property type="project" value="UniProtKB-UniRule"/>
</dbReference>
<evidence type="ECO:0000256" key="2">
    <source>
        <dbReference type="ARBA" id="ARBA00008016"/>
    </source>
</evidence>
<dbReference type="Proteomes" id="UP000001870">
    <property type="component" value="Chromosome"/>
</dbReference>
<keyword evidence="5 9" id="KW-0235">DNA replication</keyword>
<dbReference type="SUPFAM" id="SSF52540">
    <property type="entry name" value="P-loop containing nucleoside triphosphate hydrolases"/>
    <property type="match status" value="1"/>
</dbReference>
<keyword evidence="7 9" id="KW-0067">ATP-binding</keyword>
<keyword evidence="8 9" id="KW-0238">DNA-binding</keyword>
<feature type="domain" description="RecF/RecN/SMC N-terminal" evidence="11">
    <location>
        <begin position="15"/>
        <end position="358"/>
    </location>
</feature>
<dbReference type="KEGG" id="amc:MADE_1000020"/>
<dbReference type="Pfam" id="PF02463">
    <property type="entry name" value="SMC_N"/>
    <property type="match status" value="1"/>
</dbReference>
<evidence type="ECO:0000256" key="7">
    <source>
        <dbReference type="ARBA" id="ARBA00022840"/>
    </source>
</evidence>
<dbReference type="AlphaFoldDB" id="F2G1Q6"/>
<proteinExistence type="inferred from homology"/>
<feature type="binding site" evidence="9">
    <location>
        <begin position="42"/>
        <end position="49"/>
    </location>
    <ligand>
        <name>ATP</name>
        <dbReference type="ChEBI" id="CHEBI:30616"/>
    </ligand>
</feature>
<dbReference type="PANTHER" id="PTHR32182:SF0">
    <property type="entry name" value="DNA REPLICATION AND REPAIR PROTEIN RECF"/>
    <property type="match status" value="1"/>
</dbReference>
<evidence type="ECO:0000313" key="13">
    <source>
        <dbReference type="Proteomes" id="UP000001870"/>
    </source>
</evidence>
<sequence length="374" mass="42428">MPIASFYIQRDIMKLDKVQITQFRNLTSVSFSPSPSLTVIVGANGSGKSSLIEALYYLGFGRSFRTNKHSAVIQNEKDNFSVFASCKDELGEALKLGFQRNRNDSFTCSINGEHSNKLSDLVSLVPLQLFTPQSTDLIIGSPSERRRFCDWGLFHVEHDFQTLANQYTKFLKHRNALLKQQASLTAPQNTYWEEKFAELGESLTSIRVSYIDKLTPLFKVYAEEFLPNFNVELSYYKGWEKDVSLSESLVKKREYDGKIGHTSSGPHKADLRLKVNGVNAQELLSRGQLRMAVAALQMSQTKLFNSATQRKSIFLLDDVGAELDADKREQFIDGLLKMDTQVFVTAIESSQLAFIQKYNEKKMFHVEHGSVKEE</sequence>
<organism evidence="12 13">
    <name type="scientific">Alteromonas mediterranea (strain DSM 17117 / CIP 110805 / LMG 28347 / Deep ecotype)</name>
    <dbReference type="NCBI Taxonomy" id="1774373"/>
    <lineage>
        <taxon>Bacteria</taxon>
        <taxon>Pseudomonadati</taxon>
        <taxon>Pseudomonadota</taxon>
        <taxon>Gammaproteobacteria</taxon>
        <taxon>Alteromonadales</taxon>
        <taxon>Alteromonadaceae</taxon>
        <taxon>Alteromonas/Salinimonas group</taxon>
        <taxon>Alteromonas</taxon>
    </lineage>
</organism>
<dbReference type="Gene3D" id="1.20.1050.90">
    <property type="entry name" value="RecF/RecN/SMC, N-terminal domain"/>
    <property type="match status" value="1"/>
</dbReference>
<reference evidence="12 13" key="1">
    <citation type="journal article" date="2008" name="ISME J.">
        <title>Comparative genomics of two ecotypes of the marine planktonic copiotroph Alteromonas macleodii suggests alternative lifestyles associated with different kinds of particulate organic matter.</title>
        <authorList>
            <person name="Ivars-Martinez E."/>
            <person name="Martin-Cuadrado A.B."/>
            <person name="D'Auria G."/>
            <person name="Mira A."/>
            <person name="Ferriera S."/>
            <person name="Johnson J."/>
            <person name="Friedman R."/>
            <person name="Rodriguez-Valera F."/>
        </authorList>
    </citation>
    <scope>NUCLEOTIDE SEQUENCE [LARGE SCALE GENOMIC DNA]</scope>
    <source>
        <strain evidence="13">DSM 17117 / CIP 110805 / LMG 28347 / Deep ecotype</strain>
    </source>
</reference>
<keyword evidence="6 9" id="KW-0547">Nucleotide-binding</keyword>
<evidence type="ECO:0000256" key="5">
    <source>
        <dbReference type="ARBA" id="ARBA00022705"/>
    </source>
</evidence>
<dbReference type="InterPro" id="IPR027417">
    <property type="entry name" value="P-loop_NTPase"/>
</dbReference>
<evidence type="ECO:0000256" key="9">
    <source>
        <dbReference type="HAMAP-Rule" id="MF_00365"/>
    </source>
</evidence>
<comment type="function">
    <text evidence="9 10">The RecF protein is involved in DNA metabolism; it is required for DNA replication and normal SOS inducibility. RecF binds preferentially to single-stranded, linear DNA. It also seems to bind ATP.</text>
</comment>
<dbReference type="GO" id="GO:0006302">
    <property type="term" value="P:double-strand break repair"/>
    <property type="evidence" value="ECO:0007669"/>
    <property type="project" value="TreeGrafter"/>
</dbReference>
<dbReference type="GO" id="GO:0003697">
    <property type="term" value="F:single-stranded DNA binding"/>
    <property type="evidence" value="ECO:0007669"/>
    <property type="project" value="UniProtKB-UniRule"/>
</dbReference>
<evidence type="ECO:0000313" key="12">
    <source>
        <dbReference type="EMBL" id="AEA96153.2"/>
    </source>
</evidence>
<comment type="similarity">
    <text evidence="2 9 10">Belongs to the RecF family.</text>
</comment>
<dbReference type="GO" id="GO:0000731">
    <property type="term" value="P:DNA synthesis involved in DNA repair"/>
    <property type="evidence" value="ECO:0007669"/>
    <property type="project" value="TreeGrafter"/>
</dbReference>
<dbReference type="NCBIfam" id="TIGR00611">
    <property type="entry name" value="recf"/>
    <property type="match status" value="1"/>
</dbReference>
<dbReference type="InterPro" id="IPR018078">
    <property type="entry name" value="DNA-binding_RecF_CS"/>
</dbReference>
<dbReference type="HAMAP" id="MF_00365">
    <property type="entry name" value="RecF"/>
    <property type="match status" value="1"/>
</dbReference>
<keyword evidence="9 10" id="KW-0234">DNA repair</keyword>
<evidence type="ECO:0000256" key="6">
    <source>
        <dbReference type="ARBA" id="ARBA00022741"/>
    </source>
</evidence>
<keyword evidence="9 10" id="KW-0742">SOS response</keyword>
<name>F2G1Q6_ALTMD</name>
<dbReference type="PANTHER" id="PTHR32182">
    <property type="entry name" value="DNA REPLICATION AND REPAIR PROTEIN RECF"/>
    <property type="match status" value="1"/>
</dbReference>
<evidence type="ECO:0000256" key="4">
    <source>
        <dbReference type="ARBA" id="ARBA00022490"/>
    </source>
</evidence>
<dbReference type="Gene3D" id="3.40.50.300">
    <property type="entry name" value="P-loop containing nucleotide triphosphate hydrolases"/>
    <property type="match status" value="1"/>
</dbReference>
<keyword evidence="4 9" id="KW-0963">Cytoplasm</keyword>
<keyword evidence="13" id="KW-1185">Reference proteome</keyword>